<comment type="caution">
    <text evidence="6">The sequence shown here is derived from an EMBL/GenBank/DDBJ whole genome shotgun (WGS) entry which is preliminary data.</text>
</comment>
<organism evidence="6 7">
    <name type="scientific">Izhakiella australiensis</name>
    <dbReference type="NCBI Taxonomy" id="1926881"/>
    <lineage>
        <taxon>Bacteria</taxon>
        <taxon>Pseudomonadati</taxon>
        <taxon>Pseudomonadota</taxon>
        <taxon>Gammaproteobacteria</taxon>
        <taxon>Enterobacterales</taxon>
        <taxon>Erwiniaceae</taxon>
        <taxon>Izhakiella</taxon>
    </lineage>
</organism>
<dbReference type="PANTHER" id="PTHR34823">
    <property type="entry name" value="GLCNAC-BINDING PROTEIN A"/>
    <property type="match status" value="1"/>
</dbReference>
<dbReference type="InterPro" id="IPR004302">
    <property type="entry name" value="Cellulose/chitin-bd_N"/>
</dbReference>
<gene>
    <name evidence="6" type="ORF">BTJ39_05040</name>
</gene>
<dbReference type="Gene3D" id="2.70.50.50">
    <property type="entry name" value="chitin-binding protein cbp21"/>
    <property type="match status" value="1"/>
</dbReference>
<dbReference type="GO" id="GO:0005576">
    <property type="term" value="C:extracellular region"/>
    <property type="evidence" value="ECO:0007669"/>
    <property type="project" value="InterPro"/>
</dbReference>
<evidence type="ECO:0000256" key="2">
    <source>
        <dbReference type="ARBA" id="ARBA00022801"/>
    </source>
</evidence>
<dbReference type="GO" id="GO:0030246">
    <property type="term" value="F:carbohydrate binding"/>
    <property type="evidence" value="ECO:0007669"/>
    <property type="project" value="InterPro"/>
</dbReference>
<accession>A0A1S8YQH9</accession>
<feature type="region of interest" description="Disordered" evidence="3">
    <location>
        <begin position="204"/>
        <end position="243"/>
    </location>
</feature>
<evidence type="ECO:0000313" key="7">
    <source>
        <dbReference type="Proteomes" id="UP000190667"/>
    </source>
</evidence>
<dbReference type="Pfam" id="PF02839">
    <property type="entry name" value="CBM_5_12"/>
    <property type="match status" value="1"/>
</dbReference>
<dbReference type="CDD" id="cd21177">
    <property type="entry name" value="LPMO_AA10"/>
    <property type="match status" value="1"/>
</dbReference>
<dbReference type="RefSeq" id="WP_176110227.1">
    <property type="nucleotide sequence ID" value="NZ_MRUL01000002.1"/>
</dbReference>
<dbReference type="SUPFAM" id="SSF81296">
    <property type="entry name" value="E set domains"/>
    <property type="match status" value="1"/>
</dbReference>
<dbReference type="EMBL" id="MRUL01000002">
    <property type="protein sequence ID" value="OON41330.1"/>
    <property type="molecule type" value="Genomic_DNA"/>
</dbReference>
<evidence type="ECO:0000256" key="1">
    <source>
        <dbReference type="ARBA" id="ARBA00022729"/>
    </source>
</evidence>
<evidence type="ECO:0000256" key="4">
    <source>
        <dbReference type="SAM" id="SignalP"/>
    </source>
</evidence>
<dbReference type="Gene3D" id="2.10.10.20">
    <property type="entry name" value="Carbohydrate-binding module superfamily 5/12"/>
    <property type="match status" value="1"/>
</dbReference>
<dbReference type="InterPro" id="IPR051024">
    <property type="entry name" value="GlcNAc_Chitin_IntDeg"/>
</dbReference>
<keyword evidence="7" id="KW-1185">Reference proteome</keyword>
<dbReference type="GO" id="GO:0005975">
    <property type="term" value="P:carbohydrate metabolic process"/>
    <property type="evidence" value="ECO:0007669"/>
    <property type="project" value="InterPro"/>
</dbReference>
<feature type="domain" description="Chitin-binding type-3" evidence="5">
    <location>
        <begin position="356"/>
        <end position="402"/>
    </location>
</feature>
<feature type="chain" id="PRO_5013068923" description="Chitin-binding type-3 domain-containing protein" evidence="4">
    <location>
        <begin position="22"/>
        <end position="403"/>
    </location>
</feature>
<sequence length="403" mass="43931">MRINKVAVAVATLLVSTAAWSHGFVMDPPARALLCKNVSQALPGYAGELNKGCGNIQYEPQSLEAPKGYPADGPKDGQIASANQTRGGEMDATGMNRWVKTDISAGKHQFKWFFTAPHPTTKYEYFITKNNWNPNQPLTRASFETKPFCTIQENGGRPGVGASVVHTCDVPEREGYQEILAVWTVNDTSNAFYNVIDVEFAGHNSGDSDVTPPDNNPTPPNDDTTPPDNNPTPPDNGGDGAHAAPVIHLLQDHIVVQKMPHSAGYAINASATTGAEKFKWEVVENYGPFQLQEKQAAPTYRKLEGKTLHTVRAWVRADITGKAKYRLTVSNSHGESVKYVTVEVKDSNNGGTQPGVADFTPGKVYKIGDKVSYKGQTYRCLNNHTGAAHWNPEEAHSLWQKTA</sequence>
<keyword evidence="1 4" id="KW-0732">Signal</keyword>
<dbReference type="SMART" id="SM00495">
    <property type="entry name" value="ChtBD3"/>
    <property type="match status" value="1"/>
</dbReference>
<feature type="region of interest" description="Disordered" evidence="3">
    <location>
        <begin position="64"/>
        <end position="91"/>
    </location>
</feature>
<evidence type="ECO:0000256" key="3">
    <source>
        <dbReference type="SAM" id="MobiDB-lite"/>
    </source>
</evidence>
<dbReference type="AlphaFoldDB" id="A0A1S8YQH9"/>
<reference evidence="6 7" key="1">
    <citation type="submission" date="2016-12" db="EMBL/GenBank/DDBJ databases">
        <title>Izhakiella australiana sp. nov. of genus Izhakiella isolated from Australian desert.</title>
        <authorList>
            <person name="Ji M."/>
        </authorList>
    </citation>
    <scope>NUCLEOTIDE SEQUENCE [LARGE SCALE GENOMIC DNA]</scope>
    <source>
        <strain evidence="6 7">D4N98</strain>
    </source>
</reference>
<name>A0A1S8YQH9_9GAMM</name>
<dbReference type="SUPFAM" id="SSF51055">
    <property type="entry name" value="Carbohydrate binding domain"/>
    <property type="match status" value="1"/>
</dbReference>
<dbReference type="Proteomes" id="UP000190667">
    <property type="component" value="Unassembled WGS sequence"/>
</dbReference>
<dbReference type="Pfam" id="PF03067">
    <property type="entry name" value="LPMO_10"/>
    <property type="match status" value="1"/>
</dbReference>
<dbReference type="STRING" id="1926881.BTJ39_05040"/>
<protein>
    <recommendedName>
        <fullName evidence="5">Chitin-binding type-3 domain-containing protein</fullName>
    </recommendedName>
</protein>
<feature type="signal peptide" evidence="4">
    <location>
        <begin position="1"/>
        <end position="21"/>
    </location>
</feature>
<dbReference type="InterPro" id="IPR003610">
    <property type="entry name" value="CBM5/12"/>
</dbReference>
<dbReference type="PANTHER" id="PTHR34823:SF1">
    <property type="entry name" value="CHITIN-BINDING TYPE-4 DOMAIN-CONTAINING PROTEIN"/>
    <property type="match status" value="1"/>
</dbReference>
<dbReference type="InterPro" id="IPR014756">
    <property type="entry name" value="Ig_E-set"/>
</dbReference>
<dbReference type="CDD" id="cd12214">
    <property type="entry name" value="ChiA1_BD"/>
    <property type="match status" value="1"/>
</dbReference>
<evidence type="ECO:0000259" key="5">
    <source>
        <dbReference type="SMART" id="SM00495"/>
    </source>
</evidence>
<proteinExistence type="predicted"/>
<dbReference type="GO" id="GO:0004553">
    <property type="term" value="F:hydrolase activity, hydrolyzing O-glycosyl compounds"/>
    <property type="evidence" value="ECO:0007669"/>
    <property type="project" value="InterPro"/>
</dbReference>
<dbReference type="InterPro" id="IPR036573">
    <property type="entry name" value="CBM_sf_5/12"/>
</dbReference>
<evidence type="ECO:0000313" key="6">
    <source>
        <dbReference type="EMBL" id="OON41330.1"/>
    </source>
</evidence>
<keyword evidence="2" id="KW-0378">Hydrolase</keyword>